<dbReference type="Proteomes" id="UP001169458">
    <property type="component" value="Unassembled WGS sequence"/>
</dbReference>
<name>A0ABT7VG79_9BACE</name>
<dbReference type="GO" id="GO:0003677">
    <property type="term" value="F:DNA binding"/>
    <property type="evidence" value="ECO:0007669"/>
    <property type="project" value="UniProtKB-KW"/>
</dbReference>
<evidence type="ECO:0000259" key="1">
    <source>
        <dbReference type="Pfam" id="PF01396"/>
    </source>
</evidence>
<dbReference type="EMBL" id="JAUDEN010000012">
    <property type="protein sequence ID" value="MDM8325247.1"/>
    <property type="molecule type" value="Genomic_DNA"/>
</dbReference>
<keyword evidence="2" id="KW-0238">DNA-binding</keyword>
<dbReference type="Pfam" id="PF01396">
    <property type="entry name" value="Zn_ribbon_Top1"/>
    <property type="match status" value="1"/>
</dbReference>
<protein>
    <submittedName>
        <fullName evidence="2">Topoisomerase DNA-binding C4 zinc finger domain-containing protein</fullName>
    </submittedName>
</protein>
<dbReference type="SUPFAM" id="SSF57783">
    <property type="entry name" value="Zinc beta-ribbon"/>
    <property type="match status" value="1"/>
</dbReference>
<evidence type="ECO:0000313" key="3">
    <source>
        <dbReference type="Proteomes" id="UP001169458"/>
    </source>
</evidence>
<accession>A0ABT7VG79</accession>
<dbReference type="Gene3D" id="3.30.65.10">
    <property type="entry name" value="Bacterial Topoisomerase I, domain 1"/>
    <property type="match status" value="1"/>
</dbReference>
<sequence length="24" mass="2764">MRQGKYGSFYGCSNFPKCKFTLNS</sequence>
<dbReference type="RefSeq" id="WP_289559814.1">
    <property type="nucleotide sequence ID" value="NZ_JAUDEN010000012.1"/>
</dbReference>
<evidence type="ECO:0000313" key="2">
    <source>
        <dbReference type="EMBL" id="MDM8325247.1"/>
    </source>
</evidence>
<comment type="caution">
    <text evidence="2">The sequence shown here is derived from an EMBL/GenBank/DDBJ whole genome shotgun (WGS) entry which is preliminary data.</text>
</comment>
<reference evidence="3" key="1">
    <citation type="submission" date="2023-07" db="EMBL/GenBank/DDBJ databases">
        <title>Identification and characterization of horizontal gene transfer across gut microbiota members of farm animals based on homology search.</title>
        <authorList>
            <person name="Schwarzerova J."/>
            <person name="Nykrynova M."/>
            <person name="Jureckova K."/>
            <person name="Cejkova D."/>
            <person name="Rychlik I."/>
        </authorList>
    </citation>
    <scope>NUCLEOTIDE SEQUENCE [LARGE SCALE GENOMIC DNA]</scope>
    <source>
        <strain evidence="3">109_WCHN</strain>
    </source>
</reference>
<gene>
    <name evidence="2" type="ORF">QUW60_08415</name>
</gene>
<dbReference type="InterPro" id="IPR013498">
    <property type="entry name" value="Topo_IA_Znf"/>
</dbReference>
<feature type="domain" description="DNA topoisomerase type IA zn finger" evidence="1">
    <location>
        <begin position="2"/>
        <end position="23"/>
    </location>
</feature>
<proteinExistence type="predicted"/>
<keyword evidence="3" id="KW-1185">Reference proteome</keyword>
<organism evidence="2 3">
    <name type="scientific">Bacteroides gallinaceum</name>
    <dbReference type="NCBI Taxonomy" id="1462571"/>
    <lineage>
        <taxon>Bacteria</taxon>
        <taxon>Pseudomonadati</taxon>
        <taxon>Bacteroidota</taxon>
        <taxon>Bacteroidia</taxon>
        <taxon>Bacteroidales</taxon>
        <taxon>Bacteroidaceae</taxon>
        <taxon>Bacteroides</taxon>
    </lineage>
</organism>